<dbReference type="GO" id="GO:0051287">
    <property type="term" value="F:NAD binding"/>
    <property type="evidence" value="ECO:0007669"/>
    <property type="project" value="InterPro"/>
</dbReference>
<dbReference type="PANTHER" id="PTHR22981:SF7">
    <property type="entry name" value="3-HYDROXYISOBUTYRATE DEHYDROGENASE, MITOCHONDRIAL"/>
    <property type="match status" value="1"/>
</dbReference>
<dbReference type="PATRIC" id="fig|1408189.4.peg.2302"/>
<dbReference type="InterPro" id="IPR013328">
    <property type="entry name" value="6PGD_dom2"/>
</dbReference>
<keyword evidence="2 6" id="KW-0101">Branched-chain amino acid catabolism</keyword>
<dbReference type="UniPathway" id="UPA00362"/>
<dbReference type="SUPFAM" id="SSF51735">
    <property type="entry name" value="NAD(P)-binding Rossmann-fold domains"/>
    <property type="match status" value="1"/>
</dbReference>
<dbReference type="FunFam" id="1.10.1040.10:FF:000006">
    <property type="entry name" value="3-hydroxyisobutyrate dehydrogenase"/>
    <property type="match status" value="1"/>
</dbReference>
<protein>
    <recommendedName>
        <fullName evidence="6">3-hydroxyisobutyrate dehydrogenase</fullName>
        <shortName evidence="6">HIBADH</shortName>
        <ecNumber evidence="6">1.1.1.31</ecNumber>
    </recommendedName>
</protein>
<gene>
    <name evidence="9" type="ORF">CLAC_11400</name>
</gene>
<dbReference type="GO" id="GO:0008442">
    <property type="term" value="F:3-hydroxyisobutyrate dehydrogenase activity"/>
    <property type="evidence" value="ECO:0007669"/>
    <property type="project" value="UniProtKB-EC"/>
</dbReference>
<dbReference type="EMBL" id="CP006841">
    <property type="protein sequence ID" value="ALA68179.1"/>
    <property type="molecule type" value="Genomic_DNA"/>
</dbReference>
<dbReference type="NCBIfam" id="TIGR01692">
    <property type="entry name" value="HIBADH"/>
    <property type="match status" value="1"/>
</dbReference>
<sequence>MSTIAFIGLGKMGGPMAANLAKAEHDVRGFDLSDQARAAAEEAGSTTFDSAVAAAEGAEVVITMLPNGGLVKQVIGEILQSTEDSAQKPGLFIDSSTIAVTEAREIAELVQAAGSHFVDAPVSGGMSGAQAGTLAFMVGGDSADFDAAHPLLEVMGRSITHCGGIGNGQAVKACNNMILAVHQIALAEALVLGERLGLDHQAFFDVVSNATGASWALTTNAPVPDVVPTSPANNDFAPGFASALMLKDLKLAMASAEKTHTDTTLGRIAAGQYADFVDAGNGGLDFSAIINEIRAKK</sequence>
<dbReference type="InterPro" id="IPR029154">
    <property type="entry name" value="HIBADH-like_NADP-bd"/>
</dbReference>
<evidence type="ECO:0000259" key="7">
    <source>
        <dbReference type="Pfam" id="PF03446"/>
    </source>
</evidence>
<organism evidence="9 10">
    <name type="scientific">Corynebacterium lactis RW2-5</name>
    <dbReference type="NCBI Taxonomy" id="1408189"/>
    <lineage>
        <taxon>Bacteria</taxon>
        <taxon>Bacillati</taxon>
        <taxon>Actinomycetota</taxon>
        <taxon>Actinomycetes</taxon>
        <taxon>Mycobacteriales</taxon>
        <taxon>Corynebacteriaceae</taxon>
        <taxon>Corynebacterium</taxon>
    </lineage>
</organism>
<reference evidence="9 10" key="1">
    <citation type="submission" date="2013-10" db="EMBL/GenBank/DDBJ databases">
        <title>Complete genome sequence of Corynebacterium lactis DSM 45799(T), isolated from raw cow milk.</title>
        <authorList>
            <person name="Ruckert C."/>
            <person name="Albersmeier A."/>
            <person name="Lipski A."/>
            <person name="Kalinowski J."/>
        </authorList>
    </citation>
    <scope>NUCLEOTIDE SEQUENCE [LARGE SCALE GENOMIC DNA]</scope>
    <source>
        <strain evidence="9 10">RW2-5</strain>
    </source>
</reference>
<evidence type="ECO:0000256" key="6">
    <source>
        <dbReference type="RuleBase" id="RU910714"/>
    </source>
</evidence>
<dbReference type="STRING" id="1408189.CLAC_11400"/>
<evidence type="ECO:0000256" key="4">
    <source>
        <dbReference type="ARBA" id="ARBA00023027"/>
    </source>
</evidence>
<dbReference type="GO" id="GO:0006574">
    <property type="term" value="P:L-valine catabolic process"/>
    <property type="evidence" value="ECO:0007669"/>
    <property type="project" value="UniProtKB-UniPathway"/>
</dbReference>
<dbReference type="InterPro" id="IPR011548">
    <property type="entry name" value="HIBADH"/>
</dbReference>
<dbReference type="InterPro" id="IPR006115">
    <property type="entry name" value="6PGDH_NADP-bd"/>
</dbReference>
<dbReference type="OrthoDB" id="3185659at2"/>
<dbReference type="PANTHER" id="PTHR22981">
    <property type="entry name" value="3-HYDROXYISOBUTYRATE DEHYDROGENASE-RELATED"/>
    <property type="match status" value="1"/>
</dbReference>
<dbReference type="PIRSF" id="PIRSF000103">
    <property type="entry name" value="HIBADH"/>
    <property type="match status" value="1"/>
</dbReference>
<evidence type="ECO:0000313" key="10">
    <source>
        <dbReference type="Proteomes" id="UP000058446"/>
    </source>
</evidence>
<evidence type="ECO:0000256" key="1">
    <source>
        <dbReference type="ARBA" id="ARBA00009080"/>
    </source>
</evidence>
<dbReference type="PROSITE" id="PS00895">
    <property type="entry name" value="3_HYDROXYISOBUT_DH"/>
    <property type="match status" value="1"/>
</dbReference>
<keyword evidence="3 6" id="KW-0560">Oxidoreductase</keyword>
<dbReference type="SUPFAM" id="SSF48179">
    <property type="entry name" value="6-phosphogluconate dehydrogenase C-terminal domain-like"/>
    <property type="match status" value="1"/>
</dbReference>
<dbReference type="InterPro" id="IPR002204">
    <property type="entry name" value="3-OH-isobutyrate_DH-rel_CS"/>
</dbReference>
<proteinExistence type="inferred from homology"/>
<dbReference type="Pfam" id="PF03446">
    <property type="entry name" value="NAD_binding_2"/>
    <property type="match status" value="1"/>
</dbReference>
<evidence type="ECO:0000313" key="9">
    <source>
        <dbReference type="EMBL" id="ALA68179.1"/>
    </source>
</evidence>
<evidence type="ECO:0000259" key="8">
    <source>
        <dbReference type="Pfam" id="PF14833"/>
    </source>
</evidence>
<dbReference type="InterPro" id="IPR008927">
    <property type="entry name" value="6-PGluconate_DH-like_C_sf"/>
</dbReference>
<dbReference type="InterPro" id="IPR036291">
    <property type="entry name" value="NAD(P)-bd_dom_sf"/>
</dbReference>
<dbReference type="AlphaFoldDB" id="A0A0K2H2B6"/>
<dbReference type="EC" id="1.1.1.31" evidence="6"/>
<dbReference type="Gene3D" id="1.10.1040.10">
    <property type="entry name" value="N-(1-d-carboxylethyl)-l-norvaline Dehydrogenase, domain 2"/>
    <property type="match status" value="1"/>
</dbReference>
<evidence type="ECO:0000256" key="5">
    <source>
        <dbReference type="PIRSR" id="PIRSR000103-1"/>
    </source>
</evidence>
<name>A0A0K2H2B6_9CORY</name>
<comment type="catalytic activity">
    <reaction evidence="6">
        <text>3-hydroxy-2-methylpropanoate + NAD(+) = 2-methyl-3-oxopropanoate + NADH + H(+)</text>
        <dbReference type="Rhea" id="RHEA:17681"/>
        <dbReference type="ChEBI" id="CHEBI:11805"/>
        <dbReference type="ChEBI" id="CHEBI:15378"/>
        <dbReference type="ChEBI" id="CHEBI:57540"/>
        <dbReference type="ChEBI" id="CHEBI:57700"/>
        <dbReference type="ChEBI" id="CHEBI:57945"/>
        <dbReference type="EC" id="1.1.1.31"/>
    </reaction>
</comment>
<evidence type="ECO:0000256" key="3">
    <source>
        <dbReference type="ARBA" id="ARBA00023002"/>
    </source>
</evidence>
<accession>A0A0K2H2B6</accession>
<feature type="active site" evidence="5">
    <location>
        <position position="172"/>
    </location>
</feature>
<dbReference type="RefSeq" id="WP_053412984.1">
    <property type="nucleotide sequence ID" value="NZ_CP006841.1"/>
</dbReference>
<comment type="pathway">
    <text evidence="6">Amino-acid degradation; L-valine degradation.</text>
</comment>
<comment type="similarity">
    <text evidence="1 6">Belongs to the HIBADH-related family.</text>
</comment>
<feature type="domain" description="6-phosphogluconate dehydrogenase NADP-binding" evidence="7">
    <location>
        <begin position="3"/>
        <end position="163"/>
    </location>
</feature>
<keyword evidence="10" id="KW-1185">Reference proteome</keyword>
<dbReference type="GO" id="GO:0050661">
    <property type="term" value="F:NADP binding"/>
    <property type="evidence" value="ECO:0007669"/>
    <property type="project" value="InterPro"/>
</dbReference>
<feature type="domain" description="3-hydroxyisobutyrate dehydrogenase-like NAD-binding" evidence="8">
    <location>
        <begin position="166"/>
        <end position="291"/>
    </location>
</feature>
<dbReference type="Gene3D" id="3.40.50.720">
    <property type="entry name" value="NAD(P)-binding Rossmann-like Domain"/>
    <property type="match status" value="1"/>
</dbReference>
<dbReference type="InterPro" id="IPR015815">
    <property type="entry name" value="HIBADH-related"/>
</dbReference>
<dbReference type="KEGG" id="clw:CLAC_11400"/>
<dbReference type="Proteomes" id="UP000058446">
    <property type="component" value="Chromosome"/>
</dbReference>
<evidence type="ECO:0000256" key="2">
    <source>
        <dbReference type="ARBA" id="ARBA00022456"/>
    </source>
</evidence>
<keyword evidence="4 6" id="KW-0520">NAD</keyword>
<dbReference type="Pfam" id="PF14833">
    <property type="entry name" value="NAD_binding_11"/>
    <property type="match status" value="1"/>
</dbReference>